<comment type="caution">
    <text evidence="2">The sequence shown here is derived from an EMBL/GenBank/DDBJ whole genome shotgun (WGS) entry which is preliminary data.</text>
</comment>
<accession>A0A830BQH4</accession>
<dbReference type="InterPro" id="IPR051556">
    <property type="entry name" value="N-term/lysine_N-AcTrnsfr"/>
</dbReference>
<keyword evidence="3" id="KW-1185">Reference proteome</keyword>
<evidence type="ECO:0000313" key="3">
    <source>
        <dbReference type="Proteomes" id="UP000653305"/>
    </source>
</evidence>
<dbReference type="PANTHER" id="PTHR42919">
    <property type="entry name" value="N-ALPHA-ACETYLTRANSFERASE"/>
    <property type="match status" value="1"/>
</dbReference>
<reference evidence="2" key="1">
    <citation type="submission" date="2020-07" db="EMBL/GenBank/DDBJ databases">
        <title>Ethylene signaling mediates host invasion by parasitic plants.</title>
        <authorList>
            <person name="Yoshida S."/>
        </authorList>
    </citation>
    <scope>NUCLEOTIDE SEQUENCE</scope>
    <source>
        <strain evidence="2">Okayama</strain>
    </source>
</reference>
<evidence type="ECO:0000313" key="2">
    <source>
        <dbReference type="EMBL" id="GFP86764.1"/>
    </source>
</evidence>
<proteinExistence type="predicted"/>
<protein>
    <submittedName>
        <fullName evidence="2">Uncharacterized protein</fullName>
    </submittedName>
</protein>
<name>A0A830BQH4_9LAMI</name>
<dbReference type="GO" id="GO:0007064">
    <property type="term" value="P:mitotic sister chromatid cohesion"/>
    <property type="evidence" value="ECO:0007669"/>
    <property type="project" value="TreeGrafter"/>
</dbReference>
<dbReference type="EMBL" id="BMAC01000131">
    <property type="protein sequence ID" value="GFP86764.1"/>
    <property type="molecule type" value="Genomic_DNA"/>
</dbReference>
<evidence type="ECO:0000256" key="1">
    <source>
        <dbReference type="SAM" id="MobiDB-lite"/>
    </source>
</evidence>
<dbReference type="AlphaFoldDB" id="A0A830BQH4"/>
<dbReference type="GO" id="GO:0008080">
    <property type="term" value="F:N-acetyltransferase activity"/>
    <property type="evidence" value="ECO:0007669"/>
    <property type="project" value="TreeGrafter"/>
</dbReference>
<dbReference type="GO" id="GO:0031415">
    <property type="term" value="C:NatA complex"/>
    <property type="evidence" value="ECO:0007669"/>
    <property type="project" value="TreeGrafter"/>
</dbReference>
<gene>
    <name evidence="2" type="ORF">PHJA_000820200</name>
</gene>
<dbReference type="OrthoDB" id="1912023at2759"/>
<dbReference type="PANTHER" id="PTHR42919:SF20">
    <property type="entry name" value="GCN5-RELATED N-ACETYLTRANSFERASE 10, CHLOROPLASTIC"/>
    <property type="match status" value="1"/>
</dbReference>
<feature type="region of interest" description="Disordered" evidence="1">
    <location>
        <begin position="49"/>
        <end position="68"/>
    </location>
</feature>
<organism evidence="2 3">
    <name type="scientific">Phtheirospermum japonicum</name>
    <dbReference type="NCBI Taxonomy" id="374723"/>
    <lineage>
        <taxon>Eukaryota</taxon>
        <taxon>Viridiplantae</taxon>
        <taxon>Streptophyta</taxon>
        <taxon>Embryophyta</taxon>
        <taxon>Tracheophyta</taxon>
        <taxon>Spermatophyta</taxon>
        <taxon>Magnoliopsida</taxon>
        <taxon>eudicotyledons</taxon>
        <taxon>Gunneridae</taxon>
        <taxon>Pentapetalae</taxon>
        <taxon>asterids</taxon>
        <taxon>lamiids</taxon>
        <taxon>Lamiales</taxon>
        <taxon>Orobanchaceae</taxon>
        <taxon>Orobanchaceae incertae sedis</taxon>
        <taxon>Phtheirospermum</taxon>
    </lineage>
</organism>
<dbReference type="Proteomes" id="UP000653305">
    <property type="component" value="Unassembled WGS sequence"/>
</dbReference>
<sequence length="202" mass="22988">MAHLHYTHSISVKGSRKELYRTKTQFHNLSFTKQGIRLKKNNRGLVHCTSSSTSTTSADQQVSLDSDKLEPNGTYENEKLLSGYLISDVKWQVRRMVETEDEMKQVANVQAEAFHEPVFLFDDLFFDFFKAEVLSGLLYRLRNSSPNRYACLVAEPKSDSQESNKELVGVVDVTVQMEGSVLEHLPGVQEYLYVSGIAVFNR</sequence>